<name>A0ABT3KY48_9BURK</name>
<dbReference type="PANTHER" id="PTHR30514">
    <property type="entry name" value="GLUCOKINASE"/>
    <property type="match status" value="1"/>
</dbReference>
<accession>A0ABT3KY48</accession>
<dbReference type="InterPro" id="IPR046348">
    <property type="entry name" value="SIS_dom_sf"/>
</dbReference>
<dbReference type="Gene3D" id="3.40.50.10490">
    <property type="entry name" value="Glucose-6-phosphate isomerase like protein, domain 1"/>
    <property type="match status" value="1"/>
</dbReference>
<dbReference type="SUPFAM" id="SSF46689">
    <property type="entry name" value="Homeodomain-like"/>
    <property type="match status" value="1"/>
</dbReference>
<dbReference type="PANTHER" id="PTHR30514:SF18">
    <property type="entry name" value="RPIR-FAMILY TRANSCRIPTIONAL REGULATOR"/>
    <property type="match status" value="1"/>
</dbReference>
<dbReference type="EMBL" id="QZCW01000004">
    <property type="protein sequence ID" value="MCW5323258.1"/>
    <property type="molecule type" value="Genomic_DNA"/>
</dbReference>
<dbReference type="InterPro" id="IPR036388">
    <property type="entry name" value="WH-like_DNA-bd_sf"/>
</dbReference>
<evidence type="ECO:0000313" key="3">
    <source>
        <dbReference type="Proteomes" id="UP001208935"/>
    </source>
</evidence>
<evidence type="ECO:0000313" key="2">
    <source>
        <dbReference type="EMBL" id="MCW5323258.1"/>
    </source>
</evidence>
<dbReference type="SUPFAM" id="SSF53697">
    <property type="entry name" value="SIS domain"/>
    <property type="match status" value="1"/>
</dbReference>
<keyword evidence="3" id="KW-1185">Reference proteome</keyword>
<proteinExistence type="predicted"/>
<dbReference type="Proteomes" id="UP001208935">
    <property type="component" value="Unassembled WGS sequence"/>
</dbReference>
<gene>
    <name evidence="2" type="ORF">D5039_19575</name>
</gene>
<evidence type="ECO:0000259" key="1">
    <source>
        <dbReference type="PROSITE" id="PS51071"/>
    </source>
</evidence>
<dbReference type="Gene3D" id="1.10.10.10">
    <property type="entry name" value="Winged helix-like DNA-binding domain superfamily/Winged helix DNA-binding domain"/>
    <property type="match status" value="1"/>
</dbReference>
<feature type="domain" description="HTH rpiR-type" evidence="1">
    <location>
        <begin position="38"/>
        <end position="114"/>
    </location>
</feature>
<organism evidence="2 3">
    <name type="scientific">Verminephrobacter aporrectodeae subsp. tuberculatae</name>
    <dbReference type="NCBI Taxonomy" id="1110392"/>
    <lineage>
        <taxon>Bacteria</taxon>
        <taxon>Pseudomonadati</taxon>
        <taxon>Pseudomonadota</taxon>
        <taxon>Betaproteobacteria</taxon>
        <taxon>Burkholderiales</taxon>
        <taxon>Comamonadaceae</taxon>
        <taxon>Verminephrobacter</taxon>
    </lineage>
</organism>
<protein>
    <submittedName>
        <fullName evidence="2">MurR/RpiR family transcriptional regulator</fullName>
    </submittedName>
</protein>
<reference evidence="3" key="1">
    <citation type="submission" date="2023-07" db="EMBL/GenBank/DDBJ databases">
        <title>Verminephrobacter genomes.</title>
        <authorList>
            <person name="Lund M.B."/>
        </authorList>
    </citation>
    <scope>NUCLEOTIDE SEQUENCE [LARGE SCALE GENOMIC DNA]</scope>
    <source>
        <strain evidence="3">AtM5-05</strain>
    </source>
</reference>
<dbReference type="Pfam" id="PF01418">
    <property type="entry name" value="HTH_6"/>
    <property type="match status" value="1"/>
</dbReference>
<comment type="caution">
    <text evidence="2">The sequence shown here is derived from an EMBL/GenBank/DDBJ whole genome shotgun (WGS) entry which is preliminary data.</text>
</comment>
<dbReference type="InterPro" id="IPR009057">
    <property type="entry name" value="Homeodomain-like_sf"/>
</dbReference>
<dbReference type="InterPro" id="IPR047640">
    <property type="entry name" value="RpiR-like"/>
</dbReference>
<dbReference type="PROSITE" id="PS51071">
    <property type="entry name" value="HTH_RPIR"/>
    <property type="match status" value="1"/>
</dbReference>
<dbReference type="InterPro" id="IPR000281">
    <property type="entry name" value="HTH_RpiR"/>
</dbReference>
<sequence length="315" mass="34756">MDSTLRDILRIRLSAINQIRRPTPFMTVASETPTKLQLRRKIELLTHGRRLTPTHRRIIHCLLEGVENVGLLSSAELANLANVSQPSVSRFAMALGYSGFQEMRADLREPAPPGILNDGYKLQAGNKFQAAIEAEIKNLGVAFSAVQDVSRLQEAGRSIMQSRPFPVLGARASSGYATQFAYYAAKIHPFTRLISDGGSLVDDHLEQNRAMGATTLLTFLLPLYPLEVINSLKFAKNLGYFNIVITDASKEKLQDSADIILPISVNSSLVFDSSCSANMTSFFLLESMSDAAIEYVDGRLQASEQSTKKRRVFAK</sequence>